<keyword evidence="6" id="KW-0256">Endoplasmic reticulum</keyword>
<dbReference type="Gene3D" id="2.130.10.10">
    <property type="entry name" value="YVTN repeat-like/Quinoprotein amine dehydrogenase"/>
    <property type="match status" value="1"/>
</dbReference>
<evidence type="ECO:0000256" key="2">
    <source>
        <dbReference type="ARBA" id="ARBA00022448"/>
    </source>
</evidence>
<comment type="caution">
    <text evidence="11">The sequence shown here is derived from an EMBL/GenBank/DDBJ whole genome shotgun (WGS) entry which is preliminary data.</text>
</comment>
<evidence type="ECO:0000256" key="5">
    <source>
        <dbReference type="ARBA" id="ARBA00022737"/>
    </source>
</evidence>
<evidence type="ECO:0000256" key="8">
    <source>
        <dbReference type="ARBA" id="ARBA00022927"/>
    </source>
</evidence>
<sequence length="275" mass="30296">MSMAAHPQKAIACGVNSSAENLKDGKNENCRVYTVKEDKIYPSNTQSTLELDSTEDDFQKVTVFSPTGSLLAVAGTHDLSVLHYPSLSLAASPIHIDKGEIYDATFSSSTLVVATTVNLLVYALPPSDADAKRAKAYGKKKESTLAKLELLKTIDRPTLPGKDAGSSFRAARYHPHDEKVLYTVLNTVPPRTRTKSSPRRAFVCKWDTETWQVTRVRKVSDKGLTCFDARYVAFSAPKQTCLTDALLHSAVQVASCSPLVRRITRSASWTHRHLR</sequence>
<keyword evidence="10" id="KW-0472">Membrane</keyword>
<evidence type="ECO:0000256" key="3">
    <source>
        <dbReference type="ARBA" id="ARBA00022574"/>
    </source>
</evidence>
<evidence type="ECO:0000256" key="7">
    <source>
        <dbReference type="ARBA" id="ARBA00022892"/>
    </source>
</evidence>
<keyword evidence="8" id="KW-0653">Protein transport</keyword>
<dbReference type="SUPFAM" id="SSF82171">
    <property type="entry name" value="DPP6 N-terminal domain-like"/>
    <property type="match status" value="1"/>
</dbReference>
<evidence type="ECO:0000256" key="10">
    <source>
        <dbReference type="ARBA" id="ARBA00023136"/>
    </source>
</evidence>
<keyword evidence="5" id="KW-0677">Repeat</keyword>
<dbReference type="AlphaFoldDB" id="A0A8H7U351"/>
<name>A0A8H7U351_9APHY</name>
<dbReference type="GO" id="GO:0015031">
    <property type="term" value="P:protein transport"/>
    <property type="evidence" value="ECO:0007669"/>
    <property type="project" value="UniProtKB-KW"/>
</dbReference>
<protein>
    <submittedName>
        <fullName evidence="11">Uncharacterized protein</fullName>
    </submittedName>
</protein>
<keyword evidence="3" id="KW-0853">WD repeat</keyword>
<evidence type="ECO:0000256" key="9">
    <source>
        <dbReference type="ARBA" id="ARBA00022989"/>
    </source>
</evidence>
<proteinExistence type="predicted"/>
<dbReference type="GO" id="GO:0006888">
    <property type="term" value="P:endoplasmic reticulum to Golgi vesicle-mediated transport"/>
    <property type="evidence" value="ECO:0007669"/>
    <property type="project" value="TreeGrafter"/>
</dbReference>
<dbReference type="GO" id="GO:0005789">
    <property type="term" value="C:endoplasmic reticulum membrane"/>
    <property type="evidence" value="ECO:0007669"/>
    <property type="project" value="UniProtKB-SubCell"/>
</dbReference>
<accession>A0A8H7U351</accession>
<dbReference type="GO" id="GO:0005085">
    <property type="term" value="F:guanyl-nucleotide exchange factor activity"/>
    <property type="evidence" value="ECO:0007669"/>
    <property type="project" value="InterPro"/>
</dbReference>
<evidence type="ECO:0000313" key="12">
    <source>
        <dbReference type="Proteomes" id="UP000639403"/>
    </source>
</evidence>
<dbReference type="PANTHER" id="PTHR23284">
    <property type="entry name" value="PROLACTIN REGULATORY ELEMENT BINDING PROTEIN"/>
    <property type="match status" value="1"/>
</dbReference>
<keyword evidence="7" id="KW-0931">ER-Golgi transport</keyword>
<comment type="subcellular location">
    <subcellularLocation>
        <location evidence="1">Endoplasmic reticulum membrane</location>
        <topology evidence="1">Single-pass type II membrane protein</topology>
    </subcellularLocation>
</comment>
<reference evidence="11" key="1">
    <citation type="submission" date="2020-11" db="EMBL/GenBank/DDBJ databases">
        <authorList>
            <person name="Koelle M."/>
            <person name="Horta M.A.C."/>
            <person name="Nowrousian M."/>
            <person name="Ohm R.A."/>
            <person name="Benz P."/>
            <person name="Pilgard A."/>
        </authorList>
    </citation>
    <scope>NUCLEOTIDE SEQUENCE</scope>
    <source>
        <strain evidence="11">FPRL280</strain>
    </source>
</reference>
<evidence type="ECO:0000313" key="11">
    <source>
        <dbReference type="EMBL" id="KAF9815532.1"/>
    </source>
</evidence>
<evidence type="ECO:0000256" key="6">
    <source>
        <dbReference type="ARBA" id="ARBA00022824"/>
    </source>
</evidence>
<dbReference type="GO" id="GO:0003400">
    <property type="term" value="P:regulation of COPII vesicle coating"/>
    <property type="evidence" value="ECO:0007669"/>
    <property type="project" value="TreeGrafter"/>
</dbReference>
<dbReference type="InterPro" id="IPR045260">
    <property type="entry name" value="Sec12-like"/>
</dbReference>
<dbReference type="InterPro" id="IPR015943">
    <property type="entry name" value="WD40/YVTN_repeat-like_dom_sf"/>
</dbReference>
<dbReference type="PANTHER" id="PTHR23284:SF0">
    <property type="entry name" value="PROLACTIN REGULATORY ELEMENT-BINDING PROTEIN"/>
    <property type="match status" value="1"/>
</dbReference>
<evidence type="ECO:0000256" key="1">
    <source>
        <dbReference type="ARBA" id="ARBA00004648"/>
    </source>
</evidence>
<keyword evidence="9" id="KW-1133">Transmembrane helix</keyword>
<dbReference type="Proteomes" id="UP000639403">
    <property type="component" value="Unassembled WGS sequence"/>
</dbReference>
<dbReference type="EMBL" id="JADOXO010000069">
    <property type="protein sequence ID" value="KAF9815532.1"/>
    <property type="molecule type" value="Genomic_DNA"/>
</dbReference>
<keyword evidence="2" id="KW-0813">Transport</keyword>
<organism evidence="11 12">
    <name type="scientific">Rhodonia placenta</name>
    <dbReference type="NCBI Taxonomy" id="104341"/>
    <lineage>
        <taxon>Eukaryota</taxon>
        <taxon>Fungi</taxon>
        <taxon>Dikarya</taxon>
        <taxon>Basidiomycota</taxon>
        <taxon>Agaricomycotina</taxon>
        <taxon>Agaricomycetes</taxon>
        <taxon>Polyporales</taxon>
        <taxon>Adustoporiaceae</taxon>
        <taxon>Rhodonia</taxon>
    </lineage>
</organism>
<evidence type="ECO:0000256" key="4">
    <source>
        <dbReference type="ARBA" id="ARBA00022692"/>
    </source>
</evidence>
<reference evidence="11" key="2">
    <citation type="journal article" name="Front. Microbiol.">
        <title>Degradative Capacity of Two Strains of Rhodonia placenta: From Phenotype to Genotype.</title>
        <authorList>
            <person name="Kolle M."/>
            <person name="Horta M.A.C."/>
            <person name="Nowrousian M."/>
            <person name="Ohm R.A."/>
            <person name="Benz J.P."/>
            <person name="Pilgard A."/>
        </authorList>
    </citation>
    <scope>NUCLEOTIDE SEQUENCE</scope>
    <source>
        <strain evidence="11">FPRL280</strain>
    </source>
</reference>
<gene>
    <name evidence="11" type="ORF">IEO21_04532</name>
</gene>
<keyword evidence="4" id="KW-0812">Transmembrane</keyword>